<evidence type="ECO:0000256" key="5">
    <source>
        <dbReference type="SAM" id="Phobius"/>
    </source>
</evidence>
<dbReference type="SUPFAM" id="SSF81321">
    <property type="entry name" value="Family A G protein-coupled receptor-like"/>
    <property type="match status" value="1"/>
</dbReference>
<feature type="transmembrane region" description="Helical" evidence="5">
    <location>
        <begin position="174"/>
        <end position="194"/>
    </location>
</feature>
<dbReference type="InterPro" id="IPR017452">
    <property type="entry name" value="GPCR_Rhodpsn_7TM"/>
</dbReference>
<feature type="domain" description="G-protein coupled receptors family 1 profile" evidence="6">
    <location>
        <begin position="109"/>
        <end position="369"/>
    </location>
</feature>
<dbReference type="PANTHER" id="PTHR46641">
    <property type="entry name" value="FMRFAMIDE RECEPTOR-RELATED"/>
    <property type="match status" value="1"/>
</dbReference>
<dbReference type="AlphaFoldDB" id="A0A2T7NNF2"/>
<evidence type="ECO:0000256" key="3">
    <source>
        <dbReference type="ARBA" id="ARBA00022989"/>
    </source>
</evidence>
<dbReference type="InterPro" id="IPR052954">
    <property type="entry name" value="GPCR-Ligand_Int"/>
</dbReference>
<accession>A0A2T7NNF2</accession>
<dbReference type="PROSITE" id="PS50262">
    <property type="entry name" value="G_PROTEIN_RECEP_F1_2"/>
    <property type="match status" value="1"/>
</dbReference>
<dbReference type="OrthoDB" id="6213069at2759"/>
<dbReference type="EMBL" id="PZQS01000010">
    <property type="protein sequence ID" value="PVD22699.1"/>
    <property type="molecule type" value="Genomic_DNA"/>
</dbReference>
<comment type="caution">
    <text evidence="7">The sequence shown here is derived from an EMBL/GenBank/DDBJ whole genome shotgun (WGS) entry which is preliminary data.</text>
</comment>
<name>A0A2T7NNF2_POMCA</name>
<sequence length="406" mass="45318">MTSVEAPEEEDFMDVSLAIFTGADIDAATGLPYHRTQLNAIDYVILTVSCLGIVGNVVEAPEEEDLMDVSLAVFTGVNRDAATGLPYHRTQLRAIDYVILTVSCLGIVGNVVSLVVWNTHTTYNSVIFLFKYLAVVDIQHLVSSSCCRIIILFRRYFSDHTYFTVLFTVYGTEFLGQSLSVHVTLLIAVCRFIVVSRPIEVYNGTLLTRCQVIVACVALSFWCLLITIPFPVITLLVFNDKLKVPYFLIVAILFLGTSVATLLIVIFNIFLLKKLHYSLALRSLTLSAQDSISGSGPGRGRRVTVVVVLMSVCTILAYLINGTSLALAFTYFHYTEKQSRSAYYIVFDVLIPTYEFLEALNSSINIIFYLAFFHNFRKVFPTARITEEITESSTVKKKTDEKKSIG</sequence>
<keyword evidence="3 5" id="KW-1133">Transmembrane helix</keyword>
<protein>
    <recommendedName>
        <fullName evidence="6">G-protein coupled receptors family 1 profile domain-containing protein</fullName>
    </recommendedName>
</protein>
<evidence type="ECO:0000313" key="7">
    <source>
        <dbReference type="EMBL" id="PVD22699.1"/>
    </source>
</evidence>
<dbReference type="PANTHER" id="PTHR46641:SF2">
    <property type="entry name" value="FMRFAMIDE RECEPTOR"/>
    <property type="match status" value="1"/>
</dbReference>
<evidence type="ECO:0000256" key="4">
    <source>
        <dbReference type="ARBA" id="ARBA00023136"/>
    </source>
</evidence>
<dbReference type="GO" id="GO:0016020">
    <property type="term" value="C:membrane"/>
    <property type="evidence" value="ECO:0007669"/>
    <property type="project" value="UniProtKB-SubCell"/>
</dbReference>
<dbReference type="Proteomes" id="UP000245119">
    <property type="component" value="Linkage Group LG10"/>
</dbReference>
<evidence type="ECO:0000259" key="6">
    <source>
        <dbReference type="PROSITE" id="PS50262"/>
    </source>
</evidence>
<feature type="transmembrane region" description="Helical" evidence="5">
    <location>
        <begin position="244"/>
        <end position="272"/>
    </location>
</feature>
<feature type="transmembrane region" description="Helical" evidence="5">
    <location>
        <begin position="305"/>
        <end position="334"/>
    </location>
</feature>
<keyword evidence="4 5" id="KW-0472">Membrane</keyword>
<keyword evidence="8" id="KW-1185">Reference proteome</keyword>
<dbReference type="Gene3D" id="1.20.1070.10">
    <property type="entry name" value="Rhodopsin 7-helix transmembrane proteins"/>
    <property type="match status" value="1"/>
</dbReference>
<gene>
    <name evidence="7" type="ORF">C0Q70_15955</name>
</gene>
<comment type="subcellular location">
    <subcellularLocation>
        <location evidence="1">Membrane</location>
    </subcellularLocation>
</comment>
<reference evidence="7 8" key="1">
    <citation type="submission" date="2018-04" db="EMBL/GenBank/DDBJ databases">
        <title>The genome of golden apple snail Pomacea canaliculata provides insight into stress tolerance and invasive adaptation.</title>
        <authorList>
            <person name="Liu C."/>
            <person name="Liu B."/>
            <person name="Ren Y."/>
            <person name="Zhang Y."/>
            <person name="Wang H."/>
            <person name="Li S."/>
            <person name="Jiang F."/>
            <person name="Yin L."/>
            <person name="Zhang G."/>
            <person name="Qian W."/>
            <person name="Fan W."/>
        </authorList>
    </citation>
    <scope>NUCLEOTIDE SEQUENCE [LARGE SCALE GENOMIC DNA]</scope>
    <source>
        <strain evidence="7">SZHN2017</strain>
        <tissue evidence="7">Muscle</tissue>
    </source>
</reference>
<proteinExistence type="predicted"/>
<evidence type="ECO:0000256" key="2">
    <source>
        <dbReference type="ARBA" id="ARBA00022692"/>
    </source>
</evidence>
<evidence type="ECO:0000256" key="1">
    <source>
        <dbReference type="ARBA" id="ARBA00004370"/>
    </source>
</evidence>
<organism evidence="7 8">
    <name type="scientific">Pomacea canaliculata</name>
    <name type="common">Golden apple snail</name>
    <dbReference type="NCBI Taxonomy" id="400727"/>
    <lineage>
        <taxon>Eukaryota</taxon>
        <taxon>Metazoa</taxon>
        <taxon>Spiralia</taxon>
        <taxon>Lophotrochozoa</taxon>
        <taxon>Mollusca</taxon>
        <taxon>Gastropoda</taxon>
        <taxon>Caenogastropoda</taxon>
        <taxon>Architaenioglossa</taxon>
        <taxon>Ampullarioidea</taxon>
        <taxon>Ampullariidae</taxon>
        <taxon>Pomacea</taxon>
    </lineage>
</organism>
<keyword evidence="2 5" id="KW-0812">Transmembrane</keyword>
<evidence type="ECO:0000313" key="8">
    <source>
        <dbReference type="Proteomes" id="UP000245119"/>
    </source>
</evidence>
<feature type="transmembrane region" description="Helical" evidence="5">
    <location>
        <begin position="97"/>
        <end position="117"/>
    </location>
</feature>
<feature type="transmembrane region" description="Helical" evidence="5">
    <location>
        <begin position="206"/>
        <end position="238"/>
    </location>
</feature>
<feature type="transmembrane region" description="Helical" evidence="5">
    <location>
        <begin position="354"/>
        <end position="372"/>
    </location>
</feature>